<dbReference type="AlphaFoldDB" id="A0A8H3FEE9"/>
<keyword evidence="8" id="KW-1185">Reference proteome</keyword>
<protein>
    <recommendedName>
        <fullName evidence="9">FAD-binding domain-containing protein</fullName>
    </recommendedName>
</protein>
<evidence type="ECO:0000313" key="7">
    <source>
        <dbReference type="EMBL" id="CAF9922110.1"/>
    </source>
</evidence>
<dbReference type="PRINTS" id="PR00420">
    <property type="entry name" value="RNGMNOXGNASE"/>
</dbReference>
<dbReference type="InterPro" id="IPR036249">
    <property type="entry name" value="Thioredoxin-like_sf"/>
</dbReference>
<dbReference type="GO" id="GO:0071949">
    <property type="term" value="F:FAD binding"/>
    <property type="evidence" value="ECO:0007669"/>
    <property type="project" value="InterPro"/>
</dbReference>
<sequence>MTEWKYDVVIIGGGPVGLVLGCALQRMKLSTIVVERLVKKDLPVVGRATTLYPRTLELLDQLDLLEILNQVAVIARGSVNYKDGKRVTSRGWHAMFSQMSETFQNYCINIRITYSEELIAEAYLQQGGKMIVGWEMETMEWSKNISVDSPDGEVTASLRKVDTGARQEIRSFFLVGADGGSSTVRRLAGITMPLDKSTNTLIRIDGVIKTDMPEANTGFASIESPTHGNVLWVALDHGRARIGYSLNPRLVEKYGQSMTKEQIMHEAETAMAPFKIKFETVDWHTTYKINQGVADRFVVDGRIILAGDSCHIHSSAAAQGMNTGVHDAVNLAWKLGGIIRGWYLPSVMETYELERRAIALQLIQLDRDFASLVRGVIPEKYGGDAAASSTDANQLLRQVWDGSIQFNIGLGIHYPENLINQAANYGCLISGRRAPDGLLYAPGPRIPQQLQRITSNKGAYWILVFTGNPLLTIDKLHSLRASLNHPSSFAQLMHPESLNFLSILPAWNNQARTAMQNLSFGRFWFDVDNSIYDRYGFSAENGGVAVLRPDGILAFATQLTAGDEVGEYFRGVAKMQKTGT</sequence>
<dbReference type="PANTHER" id="PTHR43004">
    <property type="entry name" value="TRK SYSTEM POTASSIUM UPTAKE PROTEIN"/>
    <property type="match status" value="1"/>
</dbReference>
<keyword evidence="4" id="KW-0560">Oxidoreductase</keyword>
<keyword evidence="3" id="KW-0274">FAD</keyword>
<dbReference type="InterPro" id="IPR038220">
    <property type="entry name" value="PHOX_C_sf"/>
</dbReference>
<evidence type="ECO:0000259" key="6">
    <source>
        <dbReference type="Pfam" id="PF07976"/>
    </source>
</evidence>
<dbReference type="SUPFAM" id="SSF52833">
    <property type="entry name" value="Thioredoxin-like"/>
    <property type="match status" value="1"/>
</dbReference>
<feature type="domain" description="Phenol hydroxylase-like C-terminal dimerisation" evidence="6">
    <location>
        <begin position="529"/>
        <end position="576"/>
    </location>
</feature>
<dbReference type="Gene3D" id="3.50.50.60">
    <property type="entry name" value="FAD/NAD(P)-binding domain"/>
    <property type="match status" value="1"/>
</dbReference>
<dbReference type="Pfam" id="PF01494">
    <property type="entry name" value="FAD_binding_3"/>
    <property type="match status" value="1"/>
</dbReference>
<keyword evidence="2" id="KW-0285">Flavoprotein</keyword>
<reference evidence="7" key="1">
    <citation type="submission" date="2021-03" db="EMBL/GenBank/DDBJ databases">
        <authorList>
            <person name="Tagirdzhanova G."/>
        </authorList>
    </citation>
    <scope>NUCLEOTIDE SEQUENCE</scope>
</reference>
<feature type="domain" description="FAD-binding" evidence="5">
    <location>
        <begin position="5"/>
        <end position="364"/>
    </location>
</feature>
<comment type="caution">
    <text evidence="7">The sequence shown here is derived from an EMBL/GenBank/DDBJ whole genome shotgun (WGS) entry which is preliminary data.</text>
</comment>
<comment type="similarity">
    <text evidence="1">Belongs to the PheA/TfdB FAD monooxygenase family.</text>
</comment>
<dbReference type="InterPro" id="IPR002938">
    <property type="entry name" value="FAD-bd"/>
</dbReference>
<dbReference type="PROSITE" id="PS51257">
    <property type="entry name" value="PROKAR_LIPOPROTEIN"/>
    <property type="match status" value="1"/>
</dbReference>
<dbReference type="OrthoDB" id="1716816at2759"/>
<evidence type="ECO:0000256" key="3">
    <source>
        <dbReference type="ARBA" id="ARBA00022827"/>
    </source>
</evidence>
<evidence type="ECO:0008006" key="9">
    <source>
        <dbReference type="Google" id="ProtNLM"/>
    </source>
</evidence>
<dbReference type="InterPro" id="IPR050641">
    <property type="entry name" value="RIFMO-like"/>
</dbReference>
<evidence type="ECO:0000313" key="8">
    <source>
        <dbReference type="Proteomes" id="UP000664169"/>
    </source>
</evidence>
<evidence type="ECO:0000256" key="2">
    <source>
        <dbReference type="ARBA" id="ARBA00022630"/>
    </source>
</evidence>
<dbReference type="Gene3D" id="3.30.9.10">
    <property type="entry name" value="D-Amino Acid Oxidase, subunit A, domain 2"/>
    <property type="match status" value="1"/>
</dbReference>
<dbReference type="SUPFAM" id="SSF54373">
    <property type="entry name" value="FAD-linked reductases, C-terminal domain"/>
    <property type="match status" value="1"/>
</dbReference>
<dbReference type="InterPro" id="IPR012941">
    <property type="entry name" value="Phe_hydrox_C_dim_dom"/>
</dbReference>
<organism evidence="7 8">
    <name type="scientific">Gomphillus americanus</name>
    <dbReference type="NCBI Taxonomy" id="1940652"/>
    <lineage>
        <taxon>Eukaryota</taxon>
        <taxon>Fungi</taxon>
        <taxon>Dikarya</taxon>
        <taxon>Ascomycota</taxon>
        <taxon>Pezizomycotina</taxon>
        <taxon>Lecanoromycetes</taxon>
        <taxon>OSLEUM clade</taxon>
        <taxon>Ostropomycetidae</taxon>
        <taxon>Ostropales</taxon>
        <taxon>Graphidaceae</taxon>
        <taxon>Gomphilloideae</taxon>
        <taxon>Gomphillus</taxon>
    </lineage>
</organism>
<gene>
    <name evidence="7" type="ORF">GOMPHAMPRED_002497</name>
</gene>
<dbReference type="EMBL" id="CAJPDQ010000017">
    <property type="protein sequence ID" value="CAF9922110.1"/>
    <property type="molecule type" value="Genomic_DNA"/>
</dbReference>
<dbReference type="Proteomes" id="UP000664169">
    <property type="component" value="Unassembled WGS sequence"/>
</dbReference>
<dbReference type="SUPFAM" id="SSF51905">
    <property type="entry name" value="FAD/NAD(P)-binding domain"/>
    <property type="match status" value="1"/>
</dbReference>
<dbReference type="InterPro" id="IPR036188">
    <property type="entry name" value="FAD/NAD-bd_sf"/>
</dbReference>
<dbReference type="Pfam" id="PF07976">
    <property type="entry name" value="Phe_hydrox_dim"/>
    <property type="match status" value="1"/>
</dbReference>
<proteinExistence type="inferred from homology"/>
<dbReference type="Gene3D" id="3.40.30.20">
    <property type="match status" value="1"/>
</dbReference>
<dbReference type="GO" id="GO:0016709">
    <property type="term" value="F:oxidoreductase activity, acting on paired donors, with incorporation or reduction of molecular oxygen, NAD(P)H as one donor, and incorporation of one atom of oxygen"/>
    <property type="evidence" value="ECO:0007669"/>
    <property type="project" value="UniProtKB-ARBA"/>
</dbReference>
<name>A0A8H3FEE9_9LECA</name>
<dbReference type="PANTHER" id="PTHR43004:SF5">
    <property type="entry name" value="FAD-BINDING DOMAIN-CONTAINING PROTEIN"/>
    <property type="match status" value="1"/>
</dbReference>
<evidence type="ECO:0000256" key="1">
    <source>
        <dbReference type="ARBA" id="ARBA00007801"/>
    </source>
</evidence>
<evidence type="ECO:0000259" key="5">
    <source>
        <dbReference type="Pfam" id="PF01494"/>
    </source>
</evidence>
<accession>A0A8H3FEE9</accession>
<evidence type="ECO:0000256" key="4">
    <source>
        <dbReference type="ARBA" id="ARBA00023002"/>
    </source>
</evidence>